<feature type="transmembrane region" description="Helical" evidence="2">
    <location>
        <begin position="214"/>
        <end position="232"/>
    </location>
</feature>
<sequence length="382" mass="43696">MNGIHYGMMHSSYITFWGFLWPWPREKVKRNQLFRPVWLLYLLRDENRKRSSLLSFLGVALLNLVNPALPDIKCKGNSTHHPEISHKYTGETVSTTVILSVSLLVPLFELLVAEWFVNRKSQNPYGFHPVESSRWKRTLFYSFRWYRDYFFGLSFMLLINDIAKTTVGAPRPHWLDTCGPQFPAENCHLGWVQNYTCSSTKFSRWRMADARKSFPSGHAALSLYAALFMIMYQNYRLNVKKLGSIVILWLHCIWGSWAVYCALSRISDRRHHPVDVIGGGILGLVISFFTSKVLCGKFRKEFHLESYQNKIVSGLNGNATILEGYTSSPPNMNPNGGSTTLNGGINRANGDVKRPSLRRLLSTQSTLTTMSDIAEDRELDNL</sequence>
<feature type="transmembrane region" description="Helical" evidence="2">
    <location>
        <begin position="244"/>
        <end position="263"/>
    </location>
</feature>
<dbReference type="SMART" id="SM00014">
    <property type="entry name" value="acidPPc"/>
    <property type="match status" value="1"/>
</dbReference>
<name>A0A8J2KYS9_9HEXA</name>
<dbReference type="PANTHER" id="PTHR10165">
    <property type="entry name" value="LIPID PHOSPHATE PHOSPHATASE"/>
    <property type="match status" value="1"/>
</dbReference>
<feature type="compositionally biased region" description="Polar residues" evidence="1">
    <location>
        <begin position="329"/>
        <end position="343"/>
    </location>
</feature>
<dbReference type="GO" id="GO:0008195">
    <property type="term" value="F:phosphatidate phosphatase activity"/>
    <property type="evidence" value="ECO:0007669"/>
    <property type="project" value="TreeGrafter"/>
</dbReference>
<evidence type="ECO:0000313" key="4">
    <source>
        <dbReference type="EMBL" id="CAG7734351.1"/>
    </source>
</evidence>
<dbReference type="InterPro" id="IPR000326">
    <property type="entry name" value="PAP2/HPO"/>
</dbReference>
<dbReference type="GO" id="GO:0005886">
    <property type="term" value="C:plasma membrane"/>
    <property type="evidence" value="ECO:0007669"/>
    <property type="project" value="TreeGrafter"/>
</dbReference>
<protein>
    <recommendedName>
        <fullName evidence="3">Phosphatidic acid phosphatase type 2/haloperoxidase domain-containing protein</fullName>
    </recommendedName>
</protein>
<evidence type="ECO:0000256" key="1">
    <source>
        <dbReference type="SAM" id="MobiDB-lite"/>
    </source>
</evidence>
<dbReference type="PANTHER" id="PTHR10165:SF103">
    <property type="entry name" value="PHOSPHOLIPID PHOSPHATASE HOMOLOG 1.2 HOMOLOG"/>
    <property type="match status" value="1"/>
</dbReference>
<dbReference type="GO" id="GO:0006644">
    <property type="term" value="P:phospholipid metabolic process"/>
    <property type="evidence" value="ECO:0007669"/>
    <property type="project" value="InterPro"/>
</dbReference>
<evidence type="ECO:0000313" key="5">
    <source>
        <dbReference type="Proteomes" id="UP000708208"/>
    </source>
</evidence>
<proteinExistence type="predicted"/>
<keyword evidence="2" id="KW-0472">Membrane</keyword>
<evidence type="ECO:0000256" key="2">
    <source>
        <dbReference type="SAM" id="Phobius"/>
    </source>
</evidence>
<dbReference type="GO" id="GO:0046839">
    <property type="term" value="P:phospholipid dephosphorylation"/>
    <property type="evidence" value="ECO:0007669"/>
    <property type="project" value="TreeGrafter"/>
</dbReference>
<keyword evidence="5" id="KW-1185">Reference proteome</keyword>
<feature type="transmembrane region" description="Helical" evidence="2">
    <location>
        <begin position="97"/>
        <end position="117"/>
    </location>
</feature>
<evidence type="ECO:0000259" key="3">
    <source>
        <dbReference type="SMART" id="SM00014"/>
    </source>
</evidence>
<feature type="region of interest" description="Disordered" evidence="1">
    <location>
        <begin position="329"/>
        <end position="348"/>
    </location>
</feature>
<keyword evidence="2" id="KW-1133">Transmembrane helix</keyword>
<accession>A0A8J2KYS9</accession>
<dbReference type="EMBL" id="CAJVCH010267562">
    <property type="protein sequence ID" value="CAG7734351.1"/>
    <property type="molecule type" value="Genomic_DNA"/>
</dbReference>
<comment type="caution">
    <text evidence="4">The sequence shown here is derived from an EMBL/GenBank/DDBJ whole genome shotgun (WGS) entry which is preliminary data.</text>
</comment>
<dbReference type="OrthoDB" id="8907274at2759"/>
<reference evidence="4" key="1">
    <citation type="submission" date="2021-06" db="EMBL/GenBank/DDBJ databases">
        <authorList>
            <person name="Hodson N. C."/>
            <person name="Mongue J. A."/>
            <person name="Jaron S. K."/>
        </authorList>
    </citation>
    <scope>NUCLEOTIDE SEQUENCE</scope>
</reference>
<keyword evidence="2" id="KW-0812">Transmembrane</keyword>
<dbReference type="GO" id="GO:0007165">
    <property type="term" value="P:signal transduction"/>
    <property type="evidence" value="ECO:0007669"/>
    <property type="project" value="TreeGrafter"/>
</dbReference>
<gene>
    <name evidence="4" type="ORF">AFUS01_LOCUS22747</name>
</gene>
<dbReference type="AlphaFoldDB" id="A0A8J2KYS9"/>
<organism evidence="4 5">
    <name type="scientific">Allacma fusca</name>
    <dbReference type="NCBI Taxonomy" id="39272"/>
    <lineage>
        <taxon>Eukaryota</taxon>
        <taxon>Metazoa</taxon>
        <taxon>Ecdysozoa</taxon>
        <taxon>Arthropoda</taxon>
        <taxon>Hexapoda</taxon>
        <taxon>Collembola</taxon>
        <taxon>Symphypleona</taxon>
        <taxon>Sminthuridae</taxon>
        <taxon>Allacma</taxon>
    </lineage>
</organism>
<feature type="transmembrane region" description="Helical" evidence="2">
    <location>
        <begin position="52"/>
        <end position="69"/>
    </location>
</feature>
<dbReference type="Pfam" id="PF01569">
    <property type="entry name" value="PAP2"/>
    <property type="match status" value="1"/>
</dbReference>
<feature type="domain" description="Phosphatidic acid phosphatase type 2/haloperoxidase" evidence="3">
    <location>
        <begin position="146"/>
        <end position="291"/>
    </location>
</feature>
<dbReference type="InterPro" id="IPR043216">
    <property type="entry name" value="PAP-like"/>
</dbReference>
<feature type="transmembrane region" description="Helical" evidence="2">
    <location>
        <begin position="275"/>
        <end position="294"/>
    </location>
</feature>
<dbReference type="Proteomes" id="UP000708208">
    <property type="component" value="Unassembled WGS sequence"/>
</dbReference>